<keyword evidence="1" id="KW-0472">Membrane</keyword>
<name>A0A197JQX5_9FUNG</name>
<sequence>MYSLTFSSFFPFIPSSFPFLFSLVALVLANDTSPIGNVFSLTVHLTTDISSQSTSALLLTSSLLASPSPSTLDLFSIFYSHLHFLHLLFLHLLFLHLLFNLIIISPLAICYTVSINSYHCIAIFSPNRYRPLLLFPLSLPFFAPTFRHFYSLHLFIHSLFCVAFEREQLQSKERERAREGSLLPSVHTVCSKHTFHTNTLYPNCFPYSPQFCKT</sequence>
<gene>
    <name evidence="2" type="ORF">K457DRAFT_1468401</name>
</gene>
<reference evidence="2 3" key="1">
    <citation type="submission" date="2016-05" db="EMBL/GenBank/DDBJ databases">
        <title>Genome sequencing reveals origins of a unique bacterial endosymbiosis in the earliest lineages of terrestrial Fungi.</title>
        <authorList>
            <consortium name="DOE Joint Genome Institute"/>
            <person name="Uehling J."/>
            <person name="Gryganskyi A."/>
            <person name="Hameed K."/>
            <person name="Tschaplinski T."/>
            <person name="Misztal P."/>
            <person name="Wu S."/>
            <person name="Desiro A."/>
            <person name="Vande Pol N."/>
            <person name="Du Z.-Y."/>
            <person name="Zienkiewicz A."/>
            <person name="Zienkiewicz K."/>
            <person name="Morin E."/>
            <person name="Tisserant E."/>
            <person name="Splivallo R."/>
            <person name="Hainaut M."/>
            <person name="Henrissat B."/>
            <person name="Ohm R."/>
            <person name="Kuo A."/>
            <person name="Yan J."/>
            <person name="Lipzen A."/>
            <person name="Nolan M."/>
            <person name="Labutti K."/>
            <person name="Barry K."/>
            <person name="Goldstein A."/>
            <person name="Labbe J."/>
            <person name="Schadt C."/>
            <person name="Tuskan G."/>
            <person name="Grigoriev I."/>
            <person name="Martin F."/>
            <person name="Vilgalys R."/>
            <person name="Bonito G."/>
        </authorList>
    </citation>
    <scope>NUCLEOTIDE SEQUENCE [LARGE SCALE GENOMIC DNA]</scope>
    <source>
        <strain evidence="2 3">AG-77</strain>
    </source>
</reference>
<accession>A0A197JQX5</accession>
<dbReference type="Proteomes" id="UP000078512">
    <property type="component" value="Unassembled WGS sequence"/>
</dbReference>
<evidence type="ECO:0000313" key="2">
    <source>
        <dbReference type="EMBL" id="OAQ27677.1"/>
    </source>
</evidence>
<proteinExistence type="predicted"/>
<dbReference type="AlphaFoldDB" id="A0A197JQX5"/>
<dbReference type="EMBL" id="KV442055">
    <property type="protein sequence ID" value="OAQ27677.1"/>
    <property type="molecule type" value="Genomic_DNA"/>
</dbReference>
<evidence type="ECO:0000256" key="1">
    <source>
        <dbReference type="SAM" id="Phobius"/>
    </source>
</evidence>
<keyword evidence="1" id="KW-0812">Transmembrane</keyword>
<feature type="transmembrane region" description="Helical" evidence="1">
    <location>
        <begin position="9"/>
        <end position="29"/>
    </location>
</feature>
<organism evidence="2 3">
    <name type="scientific">Linnemannia elongata AG-77</name>
    <dbReference type="NCBI Taxonomy" id="1314771"/>
    <lineage>
        <taxon>Eukaryota</taxon>
        <taxon>Fungi</taxon>
        <taxon>Fungi incertae sedis</taxon>
        <taxon>Mucoromycota</taxon>
        <taxon>Mortierellomycotina</taxon>
        <taxon>Mortierellomycetes</taxon>
        <taxon>Mortierellales</taxon>
        <taxon>Mortierellaceae</taxon>
        <taxon>Linnemannia</taxon>
    </lineage>
</organism>
<keyword evidence="3" id="KW-1185">Reference proteome</keyword>
<protein>
    <submittedName>
        <fullName evidence="2">Uncharacterized protein</fullName>
    </submittedName>
</protein>
<keyword evidence="1" id="KW-1133">Transmembrane helix</keyword>
<evidence type="ECO:0000313" key="3">
    <source>
        <dbReference type="Proteomes" id="UP000078512"/>
    </source>
</evidence>